<dbReference type="Pfam" id="PF08665">
    <property type="entry name" value="PglZ"/>
    <property type="match status" value="1"/>
</dbReference>
<dbReference type="HOGENOM" id="CLU_017500_0_0_6"/>
<sequence length="866" mass="100273">MQIKDLNAGITQKFEQYRIVFWHDPDKHFNSVLPNLGLESVIVLDMSTESLLAIKKRIELDQPEQKFLLYFNCERPAREQDWLLDIRLYSDEFHADHAAMILSDLKIPQLGLREYIQRREAFFAVNARTQTLKNWITEGESEESLDKKMLAVVAGAKSFETKEILFSLMQHYVRQHRDEEDNALENILVVMECLQLTSVLWKILQQEMSYQSETPSLDDFILKLFCTDLWLQGDKERRDWLNSNVLRTAAGKASALAFMASWRADRRFSEDYDFIANQLAAKFDLNEHYRESSPYALQECETFEAIEQFIIKALVTLLLEQSTTLDRVAFKNLLSHRLMAHWCQTRPGYYSIYEALRHAERLLNLRNIHVDGFHYADSSSLWKAYCSELHRFDQAYRLFNEKAMQVHSKGADILRALDEHIEALYTNWYLAELSREWNRLLDDEQKLQTWKFNGIPLQCNFYNDVVKHELSTTKVKRVFVIISDALRYEVAQELDSLINSEKRFSSELRSQTGVLPSYTQLGMAALLPHRELSYLPDNSGIIYADGQSTHGFINREAILRNVKGMAVKSEELFKWNNSEGREKVRDAEVVYIWHNTIDATGDTGSTEDKTFEACRTAINELKDLVTRVINRLNATRVYITADHGFLFQQRPLTETDKTKLQIKPENTIEAKKRFIIGHQLPDDPFCWRGKLADTAGSSDNSEFLLPKGIQRFHFTGGARFVHGGAMLQEICVPVLQVKPLDKAKAEKRQQRPVGVVAKSQNIKLVSNIDKVSFIQTEPVNEQYRARQLTIYIVDVGNNIVSAKETVNFDSDNEGMDQRVRDVTLKLAGNQFDRRNCYTLVLEDSETQTRFSQYAVTIDLAIQDDFF</sequence>
<dbReference type="InterPro" id="IPR014060">
    <property type="entry name" value="PglZ"/>
</dbReference>
<dbReference type="OrthoDB" id="9769734at2"/>
<evidence type="ECO:0000313" key="3">
    <source>
        <dbReference type="Proteomes" id="UP000032721"/>
    </source>
</evidence>
<name>A0A068QPM2_9GAMM</name>
<dbReference type="KEGG" id="xdo:XDD1_0021"/>
<dbReference type="RefSeq" id="WP_045967681.1">
    <property type="nucleotide sequence ID" value="NZ_CAWMED010000001.1"/>
</dbReference>
<dbReference type="EMBL" id="FO704550">
    <property type="protein sequence ID" value="CDG15735.1"/>
    <property type="molecule type" value="Genomic_DNA"/>
</dbReference>
<dbReference type="AlphaFoldDB" id="A0A068QPM2"/>
<evidence type="ECO:0000313" key="1">
    <source>
        <dbReference type="EMBL" id="CDG15735.1"/>
    </source>
</evidence>
<keyword evidence="4" id="KW-1185">Reference proteome</keyword>
<reference evidence="2 4" key="2">
    <citation type="submission" date="2019-07" db="EMBL/GenBank/DDBJ databases">
        <title>Genomic Encyclopedia of Type Strains, Phase I: the one thousand microbial genomes (KMG-I) project.</title>
        <authorList>
            <person name="Kyrpides N."/>
        </authorList>
    </citation>
    <scope>NUCLEOTIDE SEQUENCE [LARGE SCALE GENOMIC DNA]</scope>
    <source>
        <strain evidence="2 4">DSM 17909</strain>
    </source>
</reference>
<accession>A0A068QPM2</accession>
<evidence type="ECO:0000313" key="4">
    <source>
        <dbReference type="Proteomes" id="UP000324170"/>
    </source>
</evidence>
<protein>
    <submittedName>
        <fullName evidence="2">Uncharacterized protein (TIGR02687 family)</fullName>
    </submittedName>
</protein>
<dbReference type="Proteomes" id="UP000032721">
    <property type="component" value="Chromosome"/>
</dbReference>
<dbReference type="STRING" id="351671.XDD1_0021"/>
<reference evidence="1 3" key="1">
    <citation type="submission" date="2013-07" db="EMBL/GenBank/DDBJ databases">
        <authorList>
            <person name="Genoscope - CEA"/>
        </authorList>
    </citation>
    <scope>NUCLEOTIDE SEQUENCE [LARGE SCALE GENOMIC DNA]</scope>
    <source>
        <strain evidence="1">FRM16</strain>
        <strain evidence="3">FRM16 / DSM 17909</strain>
    </source>
</reference>
<organism evidence="1 3">
    <name type="scientific">Xenorhabdus doucetiae</name>
    <dbReference type="NCBI Taxonomy" id="351671"/>
    <lineage>
        <taxon>Bacteria</taxon>
        <taxon>Pseudomonadati</taxon>
        <taxon>Pseudomonadota</taxon>
        <taxon>Gammaproteobacteria</taxon>
        <taxon>Enterobacterales</taxon>
        <taxon>Morganellaceae</taxon>
        <taxon>Xenorhabdus</taxon>
    </lineage>
</organism>
<evidence type="ECO:0000313" key="2">
    <source>
        <dbReference type="EMBL" id="TYP01948.1"/>
    </source>
</evidence>
<dbReference type="NCBIfam" id="TIGR02687">
    <property type="entry name" value="BREX-1 system phosphatase PglZ type A"/>
    <property type="match status" value="1"/>
</dbReference>
<dbReference type="EMBL" id="VNHN01000048">
    <property type="protein sequence ID" value="TYP01948.1"/>
    <property type="molecule type" value="Genomic_DNA"/>
</dbReference>
<proteinExistence type="predicted"/>
<dbReference type="Proteomes" id="UP000324170">
    <property type="component" value="Unassembled WGS sequence"/>
</dbReference>
<gene>
    <name evidence="2" type="ORF">LY16_02625</name>
    <name evidence="1" type="ORF">XDD1_0021</name>
</gene>